<dbReference type="Proteomes" id="UP000011547">
    <property type="component" value="Chromosome"/>
</dbReference>
<keyword evidence="3" id="KW-1185">Reference proteome</keyword>
<accession>M1LSP0</accession>
<proteinExistence type="predicted"/>
<gene>
    <name evidence="2" type="ORF">CDSE_0003</name>
</gene>
<protein>
    <submittedName>
        <fullName evidence="2">Uncharacterized protein</fullName>
    </submittedName>
</protein>
<sequence>MLQNIEKLSCLVDRLTKQFINLASENISLQSGKKYAEDELEFLKKVFAEKESELSLLKSKYHKLESLVAVLQIDIKKVEENFTKKLDEQSSFWSKKESDMLDKNIYQQKAIASLELVNDNLRKTLLEGLSQLEDLMHILPTCDYPAKKDEANEAN</sequence>
<dbReference type="OrthoDB" id="10001857at2"/>
<evidence type="ECO:0000256" key="1">
    <source>
        <dbReference type="SAM" id="Coils"/>
    </source>
</evidence>
<dbReference type="PATRIC" id="fig|1208919.3.peg.572"/>
<dbReference type="AlphaFoldDB" id="M1LSP0"/>
<dbReference type="HOGENOM" id="CLU_1692277_0_0_4"/>
<dbReference type="RefSeq" id="WP_015396542.1">
    <property type="nucleotide sequence ID" value="NC_020294.1"/>
</dbReference>
<feature type="coiled-coil region" evidence="1">
    <location>
        <begin position="33"/>
        <end position="81"/>
    </location>
</feature>
<dbReference type="STRING" id="1208919.CDSE_0003"/>
<reference evidence="2 3" key="1">
    <citation type="journal article" date="2013" name="Genome Biol. Evol.">
        <title>Genome evolution and phylogenomic analysis of candidatus kinetoplastibacterium, the betaproteobacterial endosymbionts of strigomonas and angomonas.</title>
        <authorList>
            <person name="Alves J.M."/>
            <person name="Serrano M.G."/>
            <person name="Maia da Silva F."/>
            <person name="Voegtly L.J."/>
            <person name="Matveyev A.V."/>
            <person name="Teixeira M.M."/>
            <person name="Camargo E.P."/>
            <person name="Buck G.A."/>
        </authorList>
    </citation>
    <scope>NUCLEOTIDE SEQUENCE [LARGE SCALE GENOMIC DNA]</scope>
    <source>
        <strain evidence="2 3">TCC079E</strain>
    </source>
</reference>
<organism evidence="2 3">
    <name type="scientific">Candidatus Kinetoplastidibacterium desouzai TCC079E</name>
    <dbReference type="NCBI Taxonomy" id="1208919"/>
    <lineage>
        <taxon>Bacteria</taxon>
        <taxon>Pseudomonadati</taxon>
        <taxon>Pseudomonadota</taxon>
        <taxon>Betaproteobacteria</taxon>
        <taxon>Candidatus Kinetoplastidibacterium</taxon>
    </lineage>
</organism>
<evidence type="ECO:0000313" key="3">
    <source>
        <dbReference type="Proteomes" id="UP000011547"/>
    </source>
</evidence>
<keyword evidence="1" id="KW-0175">Coiled coil</keyword>
<evidence type="ECO:0000313" key="2">
    <source>
        <dbReference type="EMBL" id="AGF47131.1"/>
    </source>
</evidence>
<dbReference type="KEGG" id="kde:CDSE_0003"/>
<dbReference type="EMBL" id="CP003803">
    <property type="protein sequence ID" value="AGF47131.1"/>
    <property type="molecule type" value="Genomic_DNA"/>
</dbReference>
<name>M1LSP0_9PROT</name>